<dbReference type="Proteomes" id="UP000762676">
    <property type="component" value="Unassembled WGS sequence"/>
</dbReference>
<evidence type="ECO:0000313" key="3">
    <source>
        <dbReference type="Proteomes" id="UP000762676"/>
    </source>
</evidence>
<protein>
    <submittedName>
        <fullName evidence="2">CD209 antigen</fullName>
    </submittedName>
</protein>
<gene>
    <name evidence="2" type="ORF">ElyMa_000956700</name>
</gene>
<dbReference type="InterPro" id="IPR001304">
    <property type="entry name" value="C-type_lectin-like"/>
</dbReference>
<dbReference type="SUPFAM" id="SSF56436">
    <property type="entry name" value="C-type lectin-like"/>
    <property type="match status" value="1"/>
</dbReference>
<dbReference type="Gene3D" id="3.10.100.10">
    <property type="entry name" value="Mannose-Binding Protein A, subunit A"/>
    <property type="match status" value="1"/>
</dbReference>
<proteinExistence type="predicted"/>
<dbReference type="InterPro" id="IPR016187">
    <property type="entry name" value="CTDL_fold"/>
</dbReference>
<dbReference type="PROSITE" id="PS50041">
    <property type="entry name" value="C_TYPE_LECTIN_2"/>
    <property type="match status" value="1"/>
</dbReference>
<dbReference type="AlphaFoldDB" id="A0AAV4HH99"/>
<dbReference type="PANTHER" id="PTHR22801">
    <property type="entry name" value="LITHOSTATHINE"/>
    <property type="match status" value="1"/>
</dbReference>
<sequence>MFPVVGVVSIQREGYLRQATGQECQTLQIGEPWASVSPIACYAECMIRYPDSCQSVVYNSHTQNCTPGSVAFGPITNITAAIPDATSADVIFYTRQPIPPCNETDSFKIYDVCGTSDCLHVSPELADNYTVAKSRCDQMNSRLVVANTKARFSLMWYTAKSYNFYDAYIGLNDFAEEGTFVWINGEPLSSEQYQYVWVPGEPSNYYWWEGGEQCVQVNFGWWPDYVGVNDVKCSISGHYICERTALGVLALASG</sequence>
<dbReference type="InterPro" id="IPR050801">
    <property type="entry name" value="Ca-Dep_Lectins_ImmuneDev"/>
</dbReference>
<dbReference type="SMART" id="SM00034">
    <property type="entry name" value="CLECT"/>
    <property type="match status" value="1"/>
</dbReference>
<evidence type="ECO:0000259" key="1">
    <source>
        <dbReference type="PROSITE" id="PS50041"/>
    </source>
</evidence>
<name>A0AAV4HH99_9GAST</name>
<feature type="domain" description="C-type lectin" evidence="1">
    <location>
        <begin position="114"/>
        <end position="242"/>
    </location>
</feature>
<dbReference type="EMBL" id="BMAT01001949">
    <property type="protein sequence ID" value="GFR95975.1"/>
    <property type="molecule type" value="Genomic_DNA"/>
</dbReference>
<dbReference type="InterPro" id="IPR016186">
    <property type="entry name" value="C-type_lectin-like/link_sf"/>
</dbReference>
<accession>A0AAV4HH99</accession>
<organism evidence="2 3">
    <name type="scientific">Elysia marginata</name>
    <dbReference type="NCBI Taxonomy" id="1093978"/>
    <lineage>
        <taxon>Eukaryota</taxon>
        <taxon>Metazoa</taxon>
        <taxon>Spiralia</taxon>
        <taxon>Lophotrochozoa</taxon>
        <taxon>Mollusca</taxon>
        <taxon>Gastropoda</taxon>
        <taxon>Heterobranchia</taxon>
        <taxon>Euthyneura</taxon>
        <taxon>Panpulmonata</taxon>
        <taxon>Sacoglossa</taxon>
        <taxon>Placobranchoidea</taxon>
        <taxon>Plakobranchidae</taxon>
        <taxon>Elysia</taxon>
    </lineage>
</organism>
<keyword evidence="3" id="KW-1185">Reference proteome</keyword>
<reference evidence="2 3" key="1">
    <citation type="journal article" date="2021" name="Elife">
        <title>Chloroplast acquisition without the gene transfer in kleptoplastic sea slugs, Plakobranchus ocellatus.</title>
        <authorList>
            <person name="Maeda T."/>
            <person name="Takahashi S."/>
            <person name="Yoshida T."/>
            <person name="Shimamura S."/>
            <person name="Takaki Y."/>
            <person name="Nagai Y."/>
            <person name="Toyoda A."/>
            <person name="Suzuki Y."/>
            <person name="Arimoto A."/>
            <person name="Ishii H."/>
            <person name="Satoh N."/>
            <person name="Nishiyama T."/>
            <person name="Hasebe M."/>
            <person name="Maruyama T."/>
            <person name="Minagawa J."/>
            <person name="Obokata J."/>
            <person name="Shigenobu S."/>
        </authorList>
    </citation>
    <scope>NUCLEOTIDE SEQUENCE [LARGE SCALE GENOMIC DNA]</scope>
</reference>
<dbReference type="PANTHER" id="PTHR22801:SF63">
    <property type="entry name" value="C-TYPE LECTIN DOMAIN-CONTAINING PROTEIN"/>
    <property type="match status" value="1"/>
</dbReference>
<dbReference type="Pfam" id="PF00059">
    <property type="entry name" value="Lectin_C"/>
    <property type="match status" value="1"/>
</dbReference>
<comment type="caution">
    <text evidence="2">The sequence shown here is derived from an EMBL/GenBank/DDBJ whole genome shotgun (WGS) entry which is preliminary data.</text>
</comment>
<evidence type="ECO:0000313" key="2">
    <source>
        <dbReference type="EMBL" id="GFR95975.1"/>
    </source>
</evidence>